<evidence type="ECO:0000313" key="7">
    <source>
        <dbReference type="Proteomes" id="UP000195273"/>
    </source>
</evidence>
<feature type="domain" description="Flagellin N-terminal" evidence="5">
    <location>
        <begin position="3"/>
        <end position="141"/>
    </location>
</feature>
<dbReference type="OrthoDB" id="7835373at2"/>
<dbReference type="PANTHER" id="PTHR42792">
    <property type="entry name" value="FLAGELLIN"/>
    <property type="match status" value="1"/>
</dbReference>
<name>A0A1Y0EH40_9RHOB</name>
<dbReference type="GO" id="GO:0005576">
    <property type="term" value="C:extracellular region"/>
    <property type="evidence" value="ECO:0007669"/>
    <property type="project" value="UniProtKB-SubCell"/>
</dbReference>
<sequence>MSISTKLFSDQMLTRFSQINSEIELRQTKIATGREITQASDKPLEAVRLSALEENLTQLKGFQRNATTAQQRLSLGDTVLASVDSIMAQLRERAVAANTDTVDPVDLAAFRVDVAQNREALIDLANSRTSDGQALFGGYATDVEPFTPDGTGRIQYRGDGGQHTLAASETTRLPTSVNGAEVFMQVKTRDGIASIFDIVDSFEAALATEGQFASTLSAPASDGLSLHFNGDRLPRDVSFDLQGPAGSVSITAKDVVGGSHDQLISAINEQTTRTGVTATSADGRLVLSAASGTVALSALKIEGVDLAVRVPRFTITTDGTPPQTMVPTVQTLDAQLEKLVQAGQDIAVSRTQIGARLKRAEDQEAILQTRAVALETDVNELGSADLGKVVTELQALLVSRDAALQAYSRISQSSLFDFLK</sequence>
<evidence type="ECO:0000256" key="3">
    <source>
        <dbReference type="ARBA" id="ARBA00005709"/>
    </source>
</evidence>
<organism evidence="6 7">
    <name type="scientific">Yoonia vestfoldensis</name>
    <dbReference type="NCBI Taxonomy" id="245188"/>
    <lineage>
        <taxon>Bacteria</taxon>
        <taxon>Pseudomonadati</taxon>
        <taxon>Pseudomonadota</taxon>
        <taxon>Alphaproteobacteria</taxon>
        <taxon>Rhodobacterales</taxon>
        <taxon>Paracoccaceae</taxon>
        <taxon>Yoonia</taxon>
    </lineage>
</organism>
<dbReference type="Pfam" id="PF00669">
    <property type="entry name" value="Flagellin_N"/>
    <property type="match status" value="1"/>
</dbReference>
<dbReference type="GO" id="GO:0071973">
    <property type="term" value="P:bacterial-type flagellum-dependent cell motility"/>
    <property type="evidence" value="ECO:0007669"/>
    <property type="project" value="InterPro"/>
</dbReference>
<evidence type="ECO:0000259" key="5">
    <source>
        <dbReference type="Pfam" id="PF00669"/>
    </source>
</evidence>
<dbReference type="NCBIfam" id="TIGR02550">
    <property type="entry name" value="flagell_flgL"/>
    <property type="match status" value="1"/>
</dbReference>
<comment type="subcellular location">
    <subcellularLocation>
        <location evidence="1">Bacterial flagellum</location>
    </subcellularLocation>
    <subcellularLocation>
        <location evidence="2">Secreted</location>
    </subcellularLocation>
</comment>
<protein>
    <submittedName>
        <fullName evidence="6">Flagellar hook-associated protein 3</fullName>
    </submittedName>
</protein>
<dbReference type="GO" id="GO:0005198">
    <property type="term" value="F:structural molecule activity"/>
    <property type="evidence" value="ECO:0007669"/>
    <property type="project" value="InterPro"/>
</dbReference>
<dbReference type="InterPro" id="IPR001492">
    <property type="entry name" value="Flagellin"/>
</dbReference>
<dbReference type="Gene3D" id="1.20.1330.10">
    <property type="entry name" value="f41 fragment of flagellin, N-terminal domain"/>
    <property type="match status" value="2"/>
</dbReference>
<dbReference type="GO" id="GO:0009424">
    <property type="term" value="C:bacterial-type flagellum hook"/>
    <property type="evidence" value="ECO:0007669"/>
    <property type="project" value="InterPro"/>
</dbReference>
<dbReference type="PANTHER" id="PTHR42792:SF1">
    <property type="entry name" value="FLAGELLAR HOOK-ASSOCIATED PROTEIN 3"/>
    <property type="match status" value="1"/>
</dbReference>
<keyword evidence="4" id="KW-0975">Bacterial flagellum</keyword>
<keyword evidence="6" id="KW-0966">Cell projection</keyword>
<keyword evidence="6" id="KW-0282">Flagellum</keyword>
<dbReference type="SUPFAM" id="SSF64518">
    <property type="entry name" value="Phase 1 flagellin"/>
    <property type="match status" value="1"/>
</dbReference>
<dbReference type="AlphaFoldDB" id="A0A1Y0EH40"/>
<evidence type="ECO:0000256" key="4">
    <source>
        <dbReference type="ARBA" id="ARBA00023143"/>
    </source>
</evidence>
<dbReference type="RefSeq" id="WP_087211244.1">
    <property type="nucleotide sequence ID" value="NZ_CP021431.1"/>
</dbReference>
<comment type="similarity">
    <text evidence="3">Belongs to the bacterial flagellin family.</text>
</comment>
<dbReference type="Proteomes" id="UP000195273">
    <property type="component" value="Chromosome"/>
</dbReference>
<evidence type="ECO:0000256" key="2">
    <source>
        <dbReference type="ARBA" id="ARBA00004613"/>
    </source>
</evidence>
<evidence type="ECO:0000313" key="6">
    <source>
        <dbReference type="EMBL" id="ARU02740.1"/>
    </source>
</evidence>
<gene>
    <name evidence="6" type="primary">flgL</name>
    <name evidence="6" type="ORF">LOKVESSMR4R_03470</name>
</gene>
<dbReference type="EMBL" id="CP021431">
    <property type="protein sequence ID" value="ARU02740.1"/>
    <property type="molecule type" value="Genomic_DNA"/>
</dbReference>
<dbReference type="KEGG" id="lvs:LOKVESSMR4R_03470"/>
<reference evidence="6 7" key="1">
    <citation type="submission" date="2017-05" db="EMBL/GenBank/DDBJ databases">
        <title>Genome Sequence of Loktanella vestfoldensis Strain SMR4r Isolated from a Culture of the Diatom Skeletonema marinoi.</title>
        <authorList>
            <person name="Topel M."/>
            <person name="Pinder M.I.M."/>
            <person name="Johansson O.N."/>
            <person name="Kourtchenko O."/>
            <person name="Godhe A."/>
            <person name="Clarke A.K."/>
        </authorList>
    </citation>
    <scope>NUCLEOTIDE SEQUENCE [LARGE SCALE GENOMIC DNA]</scope>
    <source>
        <strain evidence="6 7">SMR4r</strain>
    </source>
</reference>
<dbReference type="InterPro" id="IPR010810">
    <property type="entry name" value="Flagellin_hook_IN_motif"/>
</dbReference>
<keyword evidence="6" id="KW-0969">Cilium</keyword>
<accession>A0A1Y0EH40</accession>
<proteinExistence type="inferred from homology"/>
<dbReference type="Pfam" id="PF07196">
    <property type="entry name" value="Flagellin_IN"/>
    <property type="match status" value="1"/>
</dbReference>
<evidence type="ECO:0000256" key="1">
    <source>
        <dbReference type="ARBA" id="ARBA00004365"/>
    </source>
</evidence>
<dbReference type="InterPro" id="IPR001029">
    <property type="entry name" value="Flagellin_N"/>
</dbReference>
<dbReference type="InterPro" id="IPR013384">
    <property type="entry name" value="Flagell_FlgL"/>
</dbReference>
<keyword evidence="7" id="KW-1185">Reference proteome</keyword>